<name>A0A6G1ZCP1_9BACT</name>
<protein>
    <submittedName>
        <fullName evidence="1">Uncharacterized protein</fullName>
    </submittedName>
</protein>
<reference evidence="1" key="1">
    <citation type="journal article" date="2019" name="Nat. Med.">
        <title>A library of human gut bacterial isolates paired with longitudinal multiomics data enables mechanistic microbiome research.</title>
        <authorList>
            <person name="Poyet M."/>
            <person name="Groussin M."/>
            <person name="Gibbons S.M."/>
            <person name="Avila-Pacheco J."/>
            <person name="Jiang X."/>
            <person name="Kearney S.M."/>
            <person name="Perrotta A.R."/>
            <person name="Berdy B."/>
            <person name="Zhao S."/>
            <person name="Lieberman T.D."/>
            <person name="Swanson P.K."/>
            <person name="Smith M."/>
            <person name="Roesemann S."/>
            <person name="Alexander J.E."/>
            <person name="Rich S.A."/>
            <person name="Livny J."/>
            <person name="Vlamakis H."/>
            <person name="Clish C."/>
            <person name="Bullock K."/>
            <person name="Deik A."/>
            <person name="Scott J."/>
            <person name="Pierce K.A."/>
            <person name="Xavier R.J."/>
            <person name="Alm E.J."/>
        </authorList>
    </citation>
    <scope>NUCLEOTIDE SEQUENCE</scope>
    <source>
        <strain evidence="1">BIOML-A4</strain>
    </source>
</reference>
<proteinExistence type="predicted"/>
<gene>
    <name evidence="1" type="ORF">GKE01_08265</name>
</gene>
<comment type="caution">
    <text evidence="1">The sequence shown here is derived from an EMBL/GenBank/DDBJ whole genome shotgun (WGS) entry which is preliminary data.</text>
</comment>
<evidence type="ECO:0000313" key="1">
    <source>
        <dbReference type="EMBL" id="MRY11461.1"/>
    </source>
</evidence>
<dbReference type="AlphaFoldDB" id="A0A6G1ZCP1"/>
<organism evidence="1">
    <name type="scientific">Parabacteroides goldsteinii</name>
    <dbReference type="NCBI Taxonomy" id="328812"/>
    <lineage>
        <taxon>Bacteria</taxon>
        <taxon>Pseudomonadati</taxon>
        <taxon>Bacteroidota</taxon>
        <taxon>Bacteroidia</taxon>
        <taxon>Bacteroidales</taxon>
        <taxon>Tannerellaceae</taxon>
        <taxon>Parabacteroides</taxon>
    </lineage>
</organism>
<sequence>MNAKLKVVMSLVTLVGVAILNGYQFSQQSGIVNSSSLMKQNLEALASGELGKSFLQKL</sequence>
<accession>A0A6G1ZCP1</accession>
<dbReference type="EMBL" id="WKLP01000010">
    <property type="protein sequence ID" value="MRY11461.1"/>
    <property type="molecule type" value="Genomic_DNA"/>
</dbReference>
<dbReference type="RefSeq" id="WP_010802724.1">
    <property type="nucleotide sequence ID" value="NZ_CAJSYT010000015.1"/>
</dbReference>